<reference evidence="18 19" key="1">
    <citation type="submission" date="2013-06" db="EMBL/GenBank/DDBJ databases">
        <title>The Genome Sequence of Campylobacter ureolyticus ACS-301-V-SCH3B.</title>
        <authorList>
            <consortium name="The Broad Institute Genomics Platform"/>
            <person name="Earl A."/>
            <person name="Ward D."/>
            <person name="Feldgarden M."/>
            <person name="Gevers D."/>
            <person name="Saerens B."/>
            <person name="Vaneechoutte M."/>
            <person name="Walker B."/>
            <person name="Young S."/>
            <person name="Zeng Q."/>
            <person name="Gargeya S."/>
            <person name="Fitzgerald M."/>
            <person name="Haas B."/>
            <person name="Abouelleil A."/>
            <person name="Allen A.W."/>
            <person name="Alvarado L."/>
            <person name="Arachchi H.M."/>
            <person name="Berlin A.M."/>
            <person name="Chapman S.B."/>
            <person name="Gainer-Dewar J."/>
            <person name="Goldberg J."/>
            <person name="Griggs A."/>
            <person name="Gujja S."/>
            <person name="Hansen M."/>
            <person name="Howarth C."/>
            <person name="Imamovic A."/>
            <person name="Ireland A."/>
            <person name="Larimer J."/>
            <person name="McCowan C."/>
            <person name="Murphy C."/>
            <person name="Pearson M."/>
            <person name="Poon T.W."/>
            <person name="Priest M."/>
            <person name="Roberts A."/>
            <person name="Saif S."/>
            <person name="Shea T."/>
            <person name="Sisk P."/>
            <person name="Sykes S."/>
            <person name="Wortman J."/>
            <person name="Nusbaum C."/>
            <person name="Birren B."/>
        </authorList>
    </citation>
    <scope>NUCLEOTIDE SEQUENCE [LARGE SCALE GENOMIC DNA]</scope>
    <source>
        <strain evidence="18 19">ACS-301-V-Sch3b</strain>
    </source>
</reference>
<keyword evidence="11 15" id="KW-1133">Transmembrane helix</keyword>
<feature type="modified residue" description="4-aspartylphosphate" evidence="14">
    <location>
        <position position="1097"/>
    </location>
</feature>
<evidence type="ECO:0000256" key="14">
    <source>
        <dbReference type="PROSITE-ProRule" id="PRU00169"/>
    </source>
</evidence>
<keyword evidence="4" id="KW-1003">Cell membrane</keyword>
<dbReference type="Gene3D" id="3.30.565.10">
    <property type="entry name" value="Histidine kinase-like ATPase, C-terminal domain"/>
    <property type="match status" value="1"/>
</dbReference>
<dbReference type="Gene3D" id="1.10.287.130">
    <property type="match status" value="1"/>
</dbReference>
<feature type="transmembrane region" description="Helical" evidence="15">
    <location>
        <begin position="6"/>
        <end position="29"/>
    </location>
</feature>
<dbReference type="HOGENOM" id="CLU_000445_26_1_7"/>
<accession>S3XJN2</accession>
<dbReference type="GO" id="GO:0000155">
    <property type="term" value="F:phosphorelay sensor kinase activity"/>
    <property type="evidence" value="ECO:0007669"/>
    <property type="project" value="InterPro"/>
</dbReference>
<dbReference type="FunFam" id="1.10.287.130:FF:000003">
    <property type="entry name" value="Histidine kinase"/>
    <property type="match status" value="1"/>
</dbReference>
<keyword evidence="9" id="KW-0418">Kinase</keyword>
<gene>
    <name evidence="18" type="ORF">HMPREF9309_00145</name>
</gene>
<dbReference type="CDD" id="cd17546">
    <property type="entry name" value="REC_hyHK_CKI1_RcsC-like"/>
    <property type="match status" value="1"/>
</dbReference>
<sequence>MKLNTTSILRFITGIPLLIIMLIGSFYLYSSYNNYKEADTLNKSVANLNSISELIEQLGNERGLSVIYTASGGRLNVSDLLQNQRAQTDAEIKKFNNLIANYESIVGSNFLNKSSGVPSELLKMSSLLKNINEARSKVDNLDADFNTVFTNFFSVIDEEYLNYARFVQKYATSQDIASLSSNLVTTYEIMSASSYQRDYVISLLGTREAIDYSTLSKWSEISNKSAFISYTSLPESQAKTEILKLLSSPDSQAIISSANTLNTQLQQEALSGEYSVGLMEWFSAASSKISLAKEITQKLSKELMVQTDAYKHELQKVLFIAIGLFAIAILFLFITLRFINRFQRNISELDDVLNSISHISEQDIKIDLRTSEGMSRAYTIIQDAIDVIADQKEIAEEANKAKSIFLANMSHEIRTPLNGVIGFTELLKNTGLDDEQQDYVDTIEKSSENLLTIINNILDVSKIESNKVELEDILFDPINDFEGAIEVYAAKASEKNINLLSYIDPSLVNLLYGDITKIKEVLINLMSNAVKFTPVNGSIIIDIRRLPSVSENETNIKFSVRDTGVGIAKDKLGKIFSAFSQADSTVTRQYGGTGLGLTISSKYVAMMGGMLQVTSEVGQGSEFFFTLSFKETKKSDSDTIYNGIKGKRFALLTDDPKDIHNVIVKDYLTYMGANIKILESDREINRNYFDILIIRLEDYPMISRELDIPIVVCGNLREIQNARFDKESIFTLSEPVNITKILRTTQRVLEAGPVVATSRPAQDAVYTEPTAPAATEPVAKQTVVEQPIKEEVVAKEPVKEEVVVEEPAKEDKAELSLRDKLRARINQGTPSEPKVAIKKEEPKVEPVIQKAPETKPQEQIKIEEEPAEIKISIEEPTIIKKDEIKEVIEPKVDSSIKIDEPKVVVEEPKIVVDEPKVVVEEPIIEKISIEPTPAKEPEIKISDESLKVADEEIKTISEPKQQAPVKTEEVAKKEKVVKAPEVVKPQVKIVEETIMVDEWVEEEVTEYVEVEEEVTEYVDKEVEEEVEVEVPAPSAAPSAGGMDKYNAKVLVAEDNEINQKLMRHTLGLFGLDITIVGNGKLALEERKEKNYDMIFMDIAMPVMDGVEATKQIKNYELENSLPHIPIVAVTANALKGDRERFMSQGLDEYCTKPIKKEALSAMLNMFIPEKKEGASGGGTIKKKEIRKVIKKVPQTVIKKVLKPQTVVKKVLKQKPVIVKKEIPVESDLPKKEEVKTENLSLTKKDILICRKSHLENRIFDTILKRFAKEIDKTNNIDEIVNLLSANSYKLVMLDSKLENFDAKLLLDIIDQVSPDTKVVLFSNQNDNISEDVKNRFAEITDSKVNKAELEELTKKYIG</sequence>
<evidence type="ECO:0000256" key="11">
    <source>
        <dbReference type="ARBA" id="ARBA00022989"/>
    </source>
</evidence>
<evidence type="ECO:0000256" key="3">
    <source>
        <dbReference type="ARBA" id="ARBA00012438"/>
    </source>
</evidence>
<keyword evidence="13 15" id="KW-0472">Membrane</keyword>
<dbReference type="RefSeq" id="WP_016646001.1">
    <property type="nucleotide sequence ID" value="NZ_KE340326.1"/>
</dbReference>
<dbReference type="Proteomes" id="UP000014539">
    <property type="component" value="Unassembled WGS sequence"/>
</dbReference>
<dbReference type="InterPro" id="IPR036890">
    <property type="entry name" value="HATPase_C_sf"/>
</dbReference>
<proteinExistence type="predicted"/>
<comment type="caution">
    <text evidence="18">The sequence shown here is derived from an EMBL/GenBank/DDBJ whole genome shotgun (WGS) entry which is preliminary data.</text>
</comment>
<keyword evidence="19" id="KW-1185">Reference proteome</keyword>
<evidence type="ECO:0000256" key="13">
    <source>
        <dbReference type="ARBA" id="ARBA00023136"/>
    </source>
</evidence>
<evidence type="ECO:0000256" key="4">
    <source>
        <dbReference type="ARBA" id="ARBA00022475"/>
    </source>
</evidence>
<dbReference type="SUPFAM" id="SSF47384">
    <property type="entry name" value="Homodimeric domain of signal transducing histidine kinase"/>
    <property type="match status" value="1"/>
</dbReference>
<feature type="domain" description="Response regulatory" evidence="17">
    <location>
        <begin position="1048"/>
        <end position="1167"/>
    </location>
</feature>
<evidence type="ECO:0000259" key="16">
    <source>
        <dbReference type="PROSITE" id="PS50109"/>
    </source>
</evidence>
<comment type="subcellular location">
    <subcellularLocation>
        <location evidence="2">Cell membrane</location>
        <topology evidence="2">Multi-pass membrane protein</topology>
    </subcellularLocation>
</comment>
<dbReference type="InterPro" id="IPR011006">
    <property type="entry name" value="CheY-like_superfamily"/>
</dbReference>
<protein>
    <recommendedName>
        <fullName evidence="3">histidine kinase</fullName>
        <ecNumber evidence="3">2.7.13.3</ecNumber>
    </recommendedName>
</protein>
<keyword evidence="5 14" id="KW-0597">Phosphoprotein</keyword>
<name>S3XJN2_9BACT</name>
<evidence type="ECO:0000256" key="2">
    <source>
        <dbReference type="ARBA" id="ARBA00004651"/>
    </source>
</evidence>
<dbReference type="GO" id="GO:0005524">
    <property type="term" value="F:ATP binding"/>
    <property type="evidence" value="ECO:0007669"/>
    <property type="project" value="UniProtKB-KW"/>
</dbReference>
<dbReference type="InterPro" id="IPR013587">
    <property type="entry name" value="Nitrate/nitrite_sensing"/>
</dbReference>
<dbReference type="SUPFAM" id="SSF52172">
    <property type="entry name" value="CheY-like"/>
    <property type="match status" value="1"/>
</dbReference>
<dbReference type="Pfam" id="PF08376">
    <property type="entry name" value="NIT"/>
    <property type="match status" value="1"/>
</dbReference>
<dbReference type="FunFam" id="3.30.565.10:FF:000010">
    <property type="entry name" value="Sensor histidine kinase RcsC"/>
    <property type="match status" value="1"/>
</dbReference>
<evidence type="ECO:0000256" key="1">
    <source>
        <dbReference type="ARBA" id="ARBA00000085"/>
    </source>
</evidence>
<dbReference type="EC" id="2.7.13.3" evidence="3"/>
<dbReference type="Pfam" id="PF00512">
    <property type="entry name" value="HisKA"/>
    <property type="match status" value="1"/>
</dbReference>
<dbReference type="CDD" id="cd00082">
    <property type="entry name" value="HisKA"/>
    <property type="match status" value="1"/>
</dbReference>
<evidence type="ECO:0000256" key="9">
    <source>
        <dbReference type="ARBA" id="ARBA00022777"/>
    </source>
</evidence>
<keyword evidence="12" id="KW-0902">Two-component regulatory system</keyword>
<dbReference type="Pfam" id="PF02518">
    <property type="entry name" value="HATPase_c"/>
    <property type="match status" value="1"/>
</dbReference>
<dbReference type="PRINTS" id="PR00344">
    <property type="entry name" value="BCTRLSENSOR"/>
</dbReference>
<dbReference type="SMART" id="SM00387">
    <property type="entry name" value="HATPase_c"/>
    <property type="match status" value="1"/>
</dbReference>
<organism evidence="18 19">
    <name type="scientific">Campylobacter ureolyticus ACS-301-V-Sch3b</name>
    <dbReference type="NCBI Taxonomy" id="883165"/>
    <lineage>
        <taxon>Bacteria</taxon>
        <taxon>Pseudomonadati</taxon>
        <taxon>Campylobacterota</taxon>
        <taxon>Epsilonproteobacteria</taxon>
        <taxon>Campylobacterales</taxon>
        <taxon>Campylobacteraceae</taxon>
        <taxon>Campylobacter</taxon>
    </lineage>
</organism>
<dbReference type="InterPro" id="IPR036097">
    <property type="entry name" value="HisK_dim/P_sf"/>
</dbReference>
<evidence type="ECO:0000313" key="18">
    <source>
        <dbReference type="EMBL" id="EPH10366.1"/>
    </source>
</evidence>
<evidence type="ECO:0000256" key="8">
    <source>
        <dbReference type="ARBA" id="ARBA00022741"/>
    </source>
</evidence>
<evidence type="ECO:0000259" key="17">
    <source>
        <dbReference type="PROSITE" id="PS50110"/>
    </source>
</evidence>
<dbReference type="SUPFAM" id="SSF55874">
    <property type="entry name" value="ATPase domain of HSP90 chaperone/DNA topoisomerase II/histidine kinase"/>
    <property type="match status" value="1"/>
</dbReference>
<dbReference type="InterPro" id="IPR004358">
    <property type="entry name" value="Sig_transdc_His_kin-like_C"/>
</dbReference>
<keyword evidence="7 15" id="KW-0812">Transmembrane</keyword>
<dbReference type="Gene3D" id="3.40.50.2300">
    <property type="match status" value="2"/>
</dbReference>
<evidence type="ECO:0000256" key="10">
    <source>
        <dbReference type="ARBA" id="ARBA00022840"/>
    </source>
</evidence>
<keyword evidence="6" id="KW-0808">Transferase</keyword>
<dbReference type="SMART" id="SM00388">
    <property type="entry name" value="HisKA"/>
    <property type="match status" value="1"/>
</dbReference>
<evidence type="ECO:0000256" key="5">
    <source>
        <dbReference type="ARBA" id="ARBA00022553"/>
    </source>
</evidence>
<evidence type="ECO:0000256" key="7">
    <source>
        <dbReference type="ARBA" id="ARBA00022692"/>
    </source>
</evidence>
<dbReference type="Pfam" id="PF00072">
    <property type="entry name" value="Response_reg"/>
    <property type="match status" value="1"/>
</dbReference>
<dbReference type="InterPro" id="IPR003661">
    <property type="entry name" value="HisK_dim/P_dom"/>
</dbReference>
<evidence type="ECO:0000256" key="6">
    <source>
        <dbReference type="ARBA" id="ARBA00022679"/>
    </source>
</evidence>
<dbReference type="PATRIC" id="fig|883165.3.peg.148"/>
<dbReference type="CDD" id="cd16922">
    <property type="entry name" value="HATPase_EvgS-ArcB-TorS-like"/>
    <property type="match status" value="1"/>
</dbReference>
<keyword evidence="8" id="KW-0547">Nucleotide-binding</keyword>
<dbReference type="PROSITE" id="PS50109">
    <property type="entry name" value="HIS_KIN"/>
    <property type="match status" value="1"/>
</dbReference>
<dbReference type="SMART" id="SM00448">
    <property type="entry name" value="REC"/>
    <property type="match status" value="1"/>
</dbReference>
<evidence type="ECO:0000313" key="19">
    <source>
        <dbReference type="Proteomes" id="UP000014539"/>
    </source>
</evidence>
<feature type="domain" description="Histidine kinase" evidence="16">
    <location>
        <begin position="408"/>
        <end position="631"/>
    </location>
</feature>
<dbReference type="PANTHER" id="PTHR45339">
    <property type="entry name" value="HYBRID SIGNAL TRANSDUCTION HISTIDINE KINASE J"/>
    <property type="match status" value="1"/>
</dbReference>
<dbReference type="InterPro" id="IPR003594">
    <property type="entry name" value="HATPase_dom"/>
</dbReference>
<dbReference type="InterPro" id="IPR001789">
    <property type="entry name" value="Sig_transdc_resp-reg_receiver"/>
</dbReference>
<dbReference type="PANTHER" id="PTHR45339:SF1">
    <property type="entry name" value="HYBRID SIGNAL TRANSDUCTION HISTIDINE KINASE J"/>
    <property type="match status" value="1"/>
</dbReference>
<dbReference type="PROSITE" id="PS50110">
    <property type="entry name" value="RESPONSE_REGULATORY"/>
    <property type="match status" value="1"/>
</dbReference>
<dbReference type="EMBL" id="AGYD01000001">
    <property type="protein sequence ID" value="EPH10366.1"/>
    <property type="molecule type" value="Genomic_DNA"/>
</dbReference>
<evidence type="ECO:0000256" key="15">
    <source>
        <dbReference type="SAM" id="Phobius"/>
    </source>
</evidence>
<dbReference type="InterPro" id="IPR005467">
    <property type="entry name" value="His_kinase_dom"/>
</dbReference>
<evidence type="ECO:0000256" key="12">
    <source>
        <dbReference type="ARBA" id="ARBA00023012"/>
    </source>
</evidence>
<dbReference type="GO" id="GO:0005886">
    <property type="term" value="C:plasma membrane"/>
    <property type="evidence" value="ECO:0007669"/>
    <property type="project" value="UniProtKB-SubCell"/>
</dbReference>
<keyword evidence="10" id="KW-0067">ATP-binding</keyword>
<comment type="catalytic activity">
    <reaction evidence="1">
        <text>ATP + protein L-histidine = ADP + protein N-phospho-L-histidine.</text>
        <dbReference type="EC" id="2.7.13.3"/>
    </reaction>
</comment>
<feature type="transmembrane region" description="Helical" evidence="15">
    <location>
        <begin position="317"/>
        <end position="339"/>
    </location>
</feature>